<evidence type="ECO:0000259" key="5">
    <source>
        <dbReference type="Pfam" id="PF04577"/>
    </source>
</evidence>
<feature type="domain" description="Glycosyltransferase 61 catalytic" evidence="5">
    <location>
        <begin position="233"/>
        <end position="317"/>
    </location>
</feature>
<organism evidence="7">
    <name type="scientific">Selaginella moellendorffii</name>
    <name type="common">Spikemoss</name>
    <dbReference type="NCBI Taxonomy" id="88036"/>
    <lineage>
        <taxon>Eukaryota</taxon>
        <taxon>Viridiplantae</taxon>
        <taxon>Streptophyta</taxon>
        <taxon>Embryophyta</taxon>
        <taxon>Tracheophyta</taxon>
        <taxon>Lycopodiopsida</taxon>
        <taxon>Selaginellales</taxon>
        <taxon>Selaginellaceae</taxon>
        <taxon>Selaginella</taxon>
    </lineage>
</organism>
<dbReference type="PANTHER" id="PTHR20961">
    <property type="entry name" value="GLYCOSYLTRANSFERASE"/>
    <property type="match status" value="1"/>
</dbReference>
<dbReference type="eggNOG" id="ENOG502SK31">
    <property type="taxonomic scope" value="Eukaryota"/>
</dbReference>
<keyword evidence="4" id="KW-0732">Signal</keyword>
<dbReference type="Proteomes" id="UP000001514">
    <property type="component" value="Unassembled WGS sequence"/>
</dbReference>
<evidence type="ECO:0000256" key="4">
    <source>
        <dbReference type="SAM" id="SignalP"/>
    </source>
</evidence>
<gene>
    <name evidence="6" type="ORF">SELMODRAFT_447140</name>
</gene>
<dbReference type="KEGG" id="smo:SELMODRAFT_447140"/>
<dbReference type="GO" id="GO:0016757">
    <property type="term" value="F:glycosyltransferase activity"/>
    <property type="evidence" value="ECO:0000318"/>
    <property type="project" value="GO_Central"/>
</dbReference>
<sequence length="470" mass="52849">MRKVIAAFLLVWVSLSLLFVSNLSRHLQRQRPTPSKSPRSPVPRSLSLDGRAFCSGGTCFHRLSRGICISASEVRVCDDLPTGLPRILRFEGERVTLPVVSGECSRASGRWITGTSMLADQRFLPYHKPNPHHEAEKLIPATLLAHHHLKNSTMLYWFASPADVSDWAKGFLQAMAMEDKVEYLQLPQQHHESICFQDAILFSPPTDVRYVPSHHHNSWLRDKVLGYCSLPIVNVSAIRVPKRVLVLDRNGPRHLANKDEIVRIVSRTMKVSAVNDFAGTGSFCEQVSKVAGEEFLIVPHGSQNVNLLFAPPGARIIEVFPYLFQNDALRNYTHAAQVHVYPLLGTLPPRNFIMRFWSLLGWEMCYHWVRWPQEAETIVVEGCRSLHLRPASSANFHCLHLLTPSHNLLTLGKFVRSCTIAMGKVLSPENIKVGFRAAVNSMNTNFGPVAIVDDLEAIRDGKYKHGNIIN</sequence>
<evidence type="ECO:0000256" key="1">
    <source>
        <dbReference type="ARBA" id="ARBA00022676"/>
    </source>
</evidence>
<dbReference type="GO" id="GO:0016763">
    <property type="term" value="F:pentosyltransferase activity"/>
    <property type="evidence" value="ECO:0007669"/>
    <property type="project" value="UniProtKB-ARBA"/>
</dbReference>
<feature type="signal peptide" evidence="4">
    <location>
        <begin position="1"/>
        <end position="24"/>
    </location>
</feature>
<dbReference type="GO" id="GO:0005794">
    <property type="term" value="C:Golgi apparatus"/>
    <property type="evidence" value="ECO:0007669"/>
    <property type="project" value="UniProtKB-ARBA"/>
</dbReference>
<dbReference type="EMBL" id="GL377650">
    <property type="protein sequence ID" value="EFJ11017.1"/>
    <property type="molecule type" value="Genomic_DNA"/>
</dbReference>
<dbReference type="PANTHER" id="PTHR20961:SF140">
    <property type="entry name" value="GLYCOSYLTRANSFERASE"/>
    <property type="match status" value="1"/>
</dbReference>
<reference evidence="6 7" key="1">
    <citation type="journal article" date="2011" name="Science">
        <title>The Selaginella genome identifies genetic changes associated with the evolution of vascular plants.</title>
        <authorList>
            <person name="Banks J.A."/>
            <person name="Nishiyama T."/>
            <person name="Hasebe M."/>
            <person name="Bowman J.L."/>
            <person name="Gribskov M."/>
            <person name="dePamphilis C."/>
            <person name="Albert V.A."/>
            <person name="Aono N."/>
            <person name="Aoyama T."/>
            <person name="Ambrose B.A."/>
            <person name="Ashton N.W."/>
            <person name="Axtell M.J."/>
            <person name="Barker E."/>
            <person name="Barker M.S."/>
            <person name="Bennetzen J.L."/>
            <person name="Bonawitz N.D."/>
            <person name="Chapple C."/>
            <person name="Cheng C."/>
            <person name="Correa L.G."/>
            <person name="Dacre M."/>
            <person name="DeBarry J."/>
            <person name="Dreyer I."/>
            <person name="Elias M."/>
            <person name="Engstrom E.M."/>
            <person name="Estelle M."/>
            <person name="Feng L."/>
            <person name="Finet C."/>
            <person name="Floyd S.K."/>
            <person name="Frommer W.B."/>
            <person name="Fujita T."/>
            <person name="Gramzow L."/>
            <person name="Gutensohn M."/>
            <person name="Harholt J."/>
            <person name="Hattori M."/>
            <person name="Heyl A."/>
            <person name="Hirai T."/>
            <person name="Hiwatashi Y."/>
            <person name="Ishikawa M."/>
            <person name="Iwata M."/>
            <person name="Karol K.G."/>
            <person name="Koehler B."/>
            <person name="Kolukisaoglu U."/>
            <person name="Kubo M."/>
            <person name="Kurata T."/>
            <person name="Lalonde S."/>
            <person name="Li K."/>
            <person name="Li Y."/>
            <person name="Litt A."/>
            <person name="Lyons E."/>
            <person name="Manning G."/>
            <person name="Maruyama T."/>
            <person name="Michael T.P."/>
            <person name="Mikami K."/>
            <person name="Miyazaki S."/>
            <person name="Morinaga S."/>
            <person name="Murata T."/>
            <person name="Mueller-Roeber B."/>
            <person name="Nelson D.R."/>
            <person name="Obara M."/>
            <person name="Oguri Y."/>
            <person name="Olmstead R.G."/>
            <person name="Onodera N."/>
            <person name="Petersen B.L."/>
            <person name="Pils B."/>
            <person name="Prigge M."/>
            <person name="Rensing S.A."/>
            <person name="Riano-Pachon D.M."/>
            <person name="Roberts A.W."/>
            <person name="Sato Y."/>
            <person name="Scheller H.V."/>
            <person name="Schulz B."/>
            <person name="Schulz C."/>
            <person name="Shakirov E.V."/>
            <person name="Shibagaki N."/>
            <person name="Shinohara N."/>
            <person name="Shippen D.E."/>
            <person name="Soerensen I."/>
            <person name="Sotooka R."/>
            <person name="Sugimoto N."/>
            <person name="Sugita M."/>
            <person name="Sumikawa N."/>
            <person name="Tanurdzic M."/>
            <person name="Theissen G."/>
            <person name="Ulvskov P."/>
            <person name="Wakazuki S."/>
            <person name="Weng J.K."/>
            <person name="Willats W.W."/>
            <person name="Wipf D."/>
            <person name="Wolf P.G."/>
            <person name="Yang L."/>
            <person name="Zimmer A.D."/>
            <person name="Zhu Q."/>
            <person name="Mitros T."/>
            <person name="Hellsten U."/>
            <person name="Loque D."/>
            <person name="Otillar R."/>
            <person name="Salamov A."/>
            <person name="Schmutz J."/>
            <person name="Shapiro H."/>
            <person name="Lindquist E."/>
            <person name="Lucas S."/>
            <person name="Rokhsar D."/>
            <person name="Grigoriev I.V."/>
        </authorList>
    </citation>
    <scope>NUCLEOTIDE SEQUENCE [LARGE SCALE GENOMIC DNA]</scope>
</reference>
<evidence type="ECO:0000256" key="3">
    <source>
        <dbReference type="ARBA" id="ARBA00023180"/>
    </source>
</evidence>
<dbReference type="Gramene" id="EFJ11017">
    <property type="protein sequence ID" value="EFJ11017"/>
    <property type="gene ID" value="SELMODRAFT_447140"/>
</dbReference>
<dbReference type="InterPro" id="IPR007657">
    <property type="entry name" value="Glycosyltransferase_61"/>
</dbReference>
<feature type="chain" id="PRO_5003123111" description="Glycosyltransferase 61 catalytic domain-containing protein" evidence="4">
    <location>
        <begin position="25"/>
        <end position="470"/>
    </location>
</feature>
<keyword evidence="2" id="KW-0808">Transferase</keyword>
<dbReference type="InParanoid" id="D8SX37"/>
<dbReference type="InterPro" id="IPR049625">
    <property type="entry name" value="Glyco_transf_61_cat"/>
</dbReference>
<dbReference type="Pfam" id="PF04577">
    <property type="entry name" value="Glyco_transf_61"/>
    <property type="match status" value="1"/>
</dbReference>
<keyword evidence="7" id="KW-1185">Reference proteome</keyword>
<dbReference type="AlphaFoldDB" id="D8SX37"/>
<keyword evidence="3" id="KW-0325">Glycoprotein</keyword>
<evidence type="ECO:0000313" key="7">
    <source>
        <dbReference type="Proteomes" id="UP000001514"/>
    </source>
</evidence>
<keyword evidence="1" id="KW-0328">Glycosyltransferase</keyword>
<accession>D8SX37</accession>
<name>D8SX37_SELML</name>
<dbReference type="HOGENOM" id="CLU_581917_0_0_1"/>
<protein>
    <recommendedName>
        <fullName evidence="5">Glycosyltransferase 61 catalytic domain-containing protein</fullName>
    </recommendedName>
</protein>
<dbReference type="OMA" id="MPNFMRF"/>
<evidence type="ECO:0000256" key="2">
    <source>
        <dbReference type="ARBA" id="ARBA00022679"/>
    </source>
</evidence>
<proteinExistence type="predicted"/>
<evidence type="ECO:0000313" key="6">
    <source>
        <dbReference type="EMBL" id="EFJ11017.1"/>
    </source>
</evidence>